<evidence type="ECO:0000256" key="1">
    <source>
        <dbReference type="SAM" id="MobiDB-lite"/>
    </source>
</evidence>
<keyword evidence="3" id="KW-1185">Reference proteome</keyword>
<dbReference type="EMBL" id="BMPF01000003">
    <property type="protein sequence ID" value="GGL39085.1"/>
    <property type="molecule type" value="Genomic_DNA"/>
</dbReference>
<feature type="compositionally biased region" description="Basic and acidic residues" evidence="1">
    <location>
        <begin position="1"/>
        <end position="11"/>
    </location>
</feature>
<dbReference type="RefSeq" id="WP_188883932.1">
    <property type="nucleotide sequence ID" value="NZ_BMPF01000003.1"/>
</dbReference>
<feature type="region of interest" description="Disordered" evidence="1">
    <location>
        <begin position="1"/>
        <end position="21"/>
    </location>
</feature>
<evidence type="ECO:0000313" key="2">
    <source>
        <dbReference type="EMBL" id="GGL39085.1"/>
    </source>
</evidence>
<comment type="caution">
    <text evidence="2">The sequence shown here is derived from an EMBL/GenBank/DDBJ whole genome shotgun (WGS) entry which is preliminary data.</text>
</comment>
<organism evidence="2 3">
    <name type="scientific">Halarchaeum grantii</name>
    <dbReference type="NCBI Taxonomy" id="1193105"/>
    <lineage>
        <taxon>Archaea</taxon>
        <taxon>Methanobacteriati</taxon>
        <taxon>Methanobacteriota</taxon>
        <taxon>Stenosarchaea group</taxon>
        <taxon>Halobacteria</taxon>
        <taxon>Halobacteriales</taxon>
        <taxon>Halobacteriaceae</taxon>
    </lineage>
</organism>
<accession>A0A830FEN1</accession>
<dbReference type="Proteomes" id="UP000628840">
    <property type="component" value="Unassembled WGS sequence"/>
</dbReference>
<proteinExistence type="predicted"/>
<dbReference type="AlphaFoldDB" id="A0A830FEN1"/>
<sequence>MNVHARGDDHPYAGAEAGVADGRFERGSPAYERKVAHIAAMWQSRRDFAHQVACCLDDDTVEHGVYTGLSDNANRWFSLERVRTELGYRPEDDGAAWDAPPEEEIK</sequence>
<reference evidence="2 3" key="1">
    <citation type="journal article" date="2019" name="Int. J. Syst. Evol. Microbiol.">
        <title>The Global Catalogue of Microorganisms (GCM) 10K type strain sequencing project: providing services to taxonomists for standard genome sequencing and annotation.</title>
        <authorList>
            <consortium name="The Broad Institute Genomics Platform"/>
            <consortium name="The Broad Institute Genome Sequencing Center for Infectious Disease"/>
            <person name="Wu L."/>
            <person name="Ma J."/>
        </authorList>
    </citation>
    <scope>NUCLEOTIDE SEQUENCE [LARGE SCALE GENOMIC DNA]</scope>
    <source>
        <strain evidence="2 3">JCM 19585</strain>
    </source>
</reference>
<protein>
    <submittedName>
        <fullName evidence="2">Uncharacterized protein</fullName>
    </submittedName>
</protein>
<evidence type="ECO:0000313" key="3">
    <source>
        <dbReference type="Proteomes" id="UP000628840"/>
    </source>
</evidence>
<dbReference type="OrthoDB" id="199183at2157"/>
<gene>
    <name evidence="2" type="ORF">GCM10009037_23490</name>
</gene>
<name>A0A830FEN1_9EURY</name>
<dbReference type="Gene3D" id="3.40.50.720">
    <property type="entry name" value="NAD(P)-binding Rossmann-like Domain"/>
    <property type="match status" value="1"/>
</dbReference>